<protein>
    <recommendedName>
        <fullName evidence="1">PiggyBac transposable element-derived protein domain-containing protein</fullName>
    </recommendedName>
</protein>
<dbReference type="PANTHER" id="PTHR46599">
    <property type="entry name" value="PIGGYBAC TRANSPOSABLE ELEMENT-DERIVED PROTEIN 4"/>
    <property type="match status" value="1"/>
</dbReference>
<feature type="domain" description="PiggyBac transposable element-derived protein" evidence="1">
    <location>
        <begin position="21"/>
        <end position="240"/>
    </location>
</feature>
<evidence type="ECO:0000313" key="3">
    <source>
        <dbReference type="Proteomes" id="UP000663828"/>
    </source>
</evidence>
<name>A0A815E859_ADIRI</name>
<dbReference type="EMBL" id="CAJNOR010002560">
    <property type="protein sequence ID" value="CAF1311422.1"/>
    <property type="molecule type" value="Genomic_DNA"/>
</dbReference>
<comment type="caution">
    <text evidence="2">The sequence shown here is derived from an EMBL/GenBank/DDBJ whole genome shotgun (WGS) entry which is preliminary data.</text>
</comment>
<gene>
    <name evidence="2" type="ORF">XAT740_LOCUS29405</name>
</gene>
<accession>A0A815E859</accession>
<evidence type="ECO:0000259" key="1">
    <source>
        <dbReference type="Pfam" id="PF13843"/>
    </source>
</evidence>
<proteinExistence type="predicted"/>
<dbReference type="PANTHER" id="PTHR46599:SF3">
    <property type="entry name" value="PIGGYBAC TRANSPOSABLE ELEMENT-DERIVED PROTEIN 4"/>
    <property type="match status" value="1"/>
</dbReference>
<reference evidence="2" key="1">
    <citation type="submission" date="2021-02" db="EMBL/GenBank/DDBJ databases">
        <authorList>
            <person name="Nowell W R."/>
        </authorList>
    </citation>
    <scope>NUCLEOTIDE SEQUENCE</scope>
</reference>
<dbReference type="Proteomes" id="UP000663828">
    <property type="component" value="Unassembled WGS sequence"/>
</dbReference>
<dbReference type="AlphaFoldDB" id="A0A815E859"/>
<dbReference type="Pfam" id="PF13843">
    <property type="entry name" value="DDE_Tnp_1_7"/>
    <property type="match status" value="1"/>
</dbReference>
<dbReference type="InterPro" id="IPR029526">
    <property type="entry name" value="PGBD"/>
</dbReference>
<organism evidence="2 3">
    <name type="scientific">Adineta ricciae</name>
    <name type="common">Rotifer</name>
    <dbReference type="NCBI Taxonomy" id="249248"/>
    <lineage>
        <taxon>Eukaryota</taxon>
        <taxon>Metazoa</taxon>
        <taxon>Spiralia</taxon>
        <taxon>Gnathifera</taxon>
        <taxon>Rotifera</taxon>
        <taxon>Eurotatoria</taxon>
        <taxon>Bdelloidea</taxon>
        <taxon>Adinetida</taxon>
        <taxon>Adinetidae</taxon>
        <taxon>Adineta</taxon>
    </lineage>
</organism>
<keyword evidence="3" id="KW-1185">Reference proteome</keyword>
<evidence type="ECO:0000313" key="2">
    <source>
        <dbReference type="EMBL" id="CAF1311422.1"/>
    </source>
</evidence>
<sequence length="257" mass="29623">MFTSSFNYSDGSALGNNIVRPIDAFNEYISQDIMKLIVNQTNVYGQQRCVEKGKNTTDWTEIDSTQIYSFMGILLIMGFHKLPRIRDYWSNDRNLFTPTVANVMTRAEFQRIFSNIHLATNTKFSSNLSTENKQHKVSDFLTMLKRNFQKNYSLGFCLSIDEFMVKFKGRSSIKQYLPLKPAKRGYKVWVLAESTTGYVYSFEISTGKKTGRFVGLDEKVVMSLIDGVNLKNPQLFFDNWVVPPEISHFIQKCLRSG</sequence>